<dbReference type="EMBL" id="QNUK01000913">
    <property type="protein sequence ID" value="KAF5888827.1"/>
    <property type="molecule type" value="Genomic_DNA"/>
</dbReference>
<gene>
    <name evidence="1" type="ORF">DAT39_021476</name>
</gene>
<dbReference type="Proteomes" id="UP000727407">
    <property type="component" value="Unassembled WGS sequence"/>
</dbReference>
<dbReference type="PANTHER" id="PTHR14241:SF1">
    <property type="entry name" value="INTERFERON-INDUCED PROTEIN 44-RELATED"/>
    <property type="match status" value="1"/>
</dbReference>
<feature type="non-terminal residue" evidence="1">
    <location>
        <position position="1"/>
    </location>
</feature>
<dbReference type="Gene3D" id="3.40.50.300">
    <property type="entry name" value="P-loop containing nucleotide triphosphate hydrolases"/>
    <property type="match status" value="1"/>
</dbReference>
<name>A0A8J4WS84_CLAMG</name>
<accession>A0A8J4WS84</accession>
<dbReference type="InterPro" id="IPR027417">
    <property type="entry name" value="P-loop_NTPase"/>
</dbReference>
<evidence type="ECO:0000313" key="2">
    <source>
        <dbReference type="Proteomes" id="UP000727407"/>
    </source>
</evidence>
<proteinExistence type="predicted"/>
<feature type="non-terminal residue" evidence="1">
    <location>
        <position position="244"/>
    </location>
</feature>
<sequence>TSQVLRLGARDVQLQQNSNLEYDSAWRPVEWSQDKVRQMLKTLKHFRIGTAEVRNLNILLHGPIGAGKSSFINSVNTAIQGHNSARALADSSSGKSQSYTLTFKNYHMKAGTGSYYPFVFTDIMGLEPDSTQGVQPKDIKNILKGHVKDGYTFNPVKPIDKDDPRFYRSDPGLSNRVHCLVSVLPADKISLMSDEVIQKMRDIREKARDLGIPQVVIMSMVDKACPLVHENLSKIYTSKKIKKK</sequence>
<comment type="caution">
    <text evidence="1">The sequence shown here is derived from an EMBL/GenBank/DDBJ whole genome shotgun (WGS) entry which is preliminary data.</text>
</comment>
<reference evidence="1" key="1">
    <citation type="submission" date="2020-07" db="EMBL/GenBank/DDBJ databases">
        <title>Clarias magur genome sequencing, assembly and annotation.</title>
        <authorList>
            <person name="Kushwaha B."/>
            <person name="Kumar R."/>
            <person name="Das P."/>
            <person name="Joshi C.G."/>
            <person name="Kumar D."/>
            <person name="Nagpure N.S."/>
            <person name="Pandey M."/>
            <person name="Agarwal S."/>
            <person name="Srivastava S."/>
            <person name="Singh M."/>
            <person name="Sahoo L."/>
            <person name="Jayasankar P."/>
            <person name="Meher P.K."/>
            <person name="Koringa P.G."/>
            <person name="Iquebal M.A."/>
            <person name="Das S.P."/>
            <person name="Bit A."/>
            <person name="Patnaik S."/>
            <person name="Patel N."/>
            <person name="Shah T.M."/>
            <person name="Hinsu A."/>
            <person name="Jena J.K."/>
        </authorList>
    </citation>
    <scope>NUCLEOTIDE SEQUENCE</scope>
    <source>
        <strain evidence="1">CIFAMagur01</strain>
        <tissue evidence="1">Testis</tissue>
    </source>
</reference>
<dbReference type="SUPFAM" id="SSF52540">
    <property type="entry name" value="P-loop containing nucleoside triphosphate hydrolases"/>
    <property type="match status" value="1"/>
</dbReference>
<dbReference type="OrthoDB" id="25620at2759"/>
<keyword evidence="2" id="KW-1185">Reference proteome</keyword>
<dbReference type="AlphaFoldDB" id="A0A8J4WS84"/>
<evidence type="ECO:0000313" key="1">
    <source>
        <dbReference type="EMBL" id="KAF5888827.1"/>
    </source>
</evidence>
<protein>
    <submittedName>
        <fullName evidence="1">Interferon-induced protein 44-like</fullName>
    </submittedName>
</protein>
<dbReference type="PANTHER" id="PTHR14241">
    <property type="entry name" value="INTERFERON-INDUCED PROTEIN 44"/>
    <property type="match status" value="1"/>
</dbReference>
<organism evidence="1 2">
    <name type="scientific">Clarias magur</name>
    <name type="common">Asian catfish</name>
    <name type="synonym">Macropteronotus magur</name>
    <dbReference type="NCBI Taxonomy" id="1594786"/>
    <lineage>
        <taxon>Eukaryota</taxon>
        <taxon>Metazoa</taxon>
        <taxon>Chordata</taxon>
        <taxon>Craniata</taxon>
        <taxon>Vertebrata</taxon>
        <taxon>Euteleostomi</taxon>
        <taxon>Actinopterygii</taxon>
        <taxon>Neopterygii</taxon>
        <taxon>Teleostei</taxon>
        <taxon>Ostariophysi</taxon>
        <taxon>Siluriformes</taxon>
        <taxon>Clariidae</taxon>
        <taxon>Clarias</taxon>
    </lineage>
</organism>
<dbReference type="GO" id="GO:0006955">
    <property type="term" value="P:immune response"/>
    <property type="evidence" value="ECO:0007669"/>
    <property type="project" value="TreeGrafter"/>
</dbReference>